<name>A0A484KH89_9ASTE</name>
<dbReference type="AlphaFoldDB" id="A0A484KH89"/>
<evidence type="ECO:0000313" key="2">
    <source>
        <dbReference type="Proteomes" id="UP000595140"/>
    </source>
</evidence>
<proteinExistence type="predicted"/>
<evidence type="ECO:0000313" key="1">
    <source>
        <dbReference type="EMBL" id="VFQ64720.1"/>
    </source>
</evidence>
<organism evidence="1 2">
    <name type="scientific">Cuscuta campestris</name>
    <dbReference type="NCBI Taxonomy" id="132261"/>
    <lineage>
        <taxon>Eukaryota</taxon>
        <taxon>Viridiplantae</taxon>
        <taxon>Streptophyta</taxon>
        <taxon>Embryophyta</taxon>
        <taxon>Tracheophyta</taxon>
        <taxon>Spermatophyta</taxon>
        <taxon>Magnoliopsida</taxon>
        <taxon>eudicotyledons</taxon>
        <taxon>Gunneridae</taxon>
        <taxon>Pentapetalae</taxon>
        <taxon>asterids</taxon>
        <taxon>lamiids</taxon>
        <taxon>Solanales</taxon>
        <taxon>Convolvulaceae</taxon>
        <taxon>Cuscuteae</taxon>
        <taxon>Cuscuta</taxon>
        <taxon>Cuscuta subgen. Grammica</taxon>
        <taxon>Cuscuta sect. Cleistogrammica</taxon>
    </lineage>
</organism>
<dbReference type="EMBL" id="OOIL02000426">
    <property type="protein sequence ID" value="VFQ64720.1"/>
    <property type="molecule type" value="Genomic_DNA"/>
</dbReference>
<protein>
    <submittedName>
        <fullName evidence="1">Uncharacterized protein</fullName>
    </submittedName>
</protein>
<reference evidence="1 2" key="1">
    <citation type="submission" date="2018-04" db="EMBL/GenBank/DDBJ databases">
        <authorList>
            <person name="Vogel A."/>
        </authorList>
    </citation>
    <scope>NUCLEOTIDE SEQUENCE [LARGE SCALE GENOMIC DNA]</scope>
</reference>
<gene>
    <name evidence="1" type="ORF">CCAM_LOCUS6496</name>
</gene>
<keyword evidence="2" id="KW-1185">Reference proteome</keyword>
<accession>A0A484KH89</accession>
<sequence length="93" mass="9826">MTKAPFTVPATVKGRVMYWASYTDVSGPINSEASGYLLSCDGGCPPELELLRVCRPFVAPPATTADDHHSSGQAAALFSCVSPSLELRLIANL</sequence>
<dbReference type="Proteomes" id="UP000595140">
    <property type="component" value="Unassembled WGS sequence"/>
</dbReference>